<dbReference type="GO" id="GO:0045892">
    <property type="term" value="P:negative regulation of DNA-templated transcription"/>
    <property type="evidence" value="ECO:0007669"/>
    <property type="project" value="UniProtKB-ARBA"/>
</dbReference>
<evidence type="ECO:0008006" key="4">
    <source>
        <dbReference type="Google" id="ProtNLM"/>
    </source>
</evidence>
<dbReference type="RefSeq" id="WP_015049008.1">
    <property type="nucleotide sequence ID" value="NC_018868.3"/>
</dbReference>
<dbReference type="EMBL" id="CP003746">
    <property type="protein sequence ID" value="AFV00858.1"/>
    <property type="molecule type" value="Genomic_DNA"/>
</dbReference>
<dbReference type="Gene3D" id="1.20.58.1000">
    <property type="entry name" value="Metal-sensitive repressor, helix protomer"/>
    <property type="match status" value="1"/>
</dbReference>
<dbReference type="Pfam" id="PF02583">
    <property type="entry name" value="Trns_repr_metal"/>
    <property type="match status" value="1"/>
</dbReference>
<name>K4L3S2_SIMAS</name>
<organism evidence="2 3">
    <name type="scientific">Simiduia agarivorans (strain DSM 21679 / JCM 13881 / BCRC 17597 / SA1)</name>
    <dbReference type="NCBI Taxonomy" id="1117647"/>
    <lineage>
        <taxon>Bacteria</taxon>
        <taxon>Pseudomonadati</taxon>
        <taxon>Pseudomonadota</taxon>
        <taxon>Gammaproteobacteria</taxon>
        <taxon>Cellvibrionales</taxon>
        <taxon>Cellvibrionaceae</taxon>
        <taxon>Simiduia</taxon>
    </lineage>
</organism>
<dbReference type="GO" id="GO:0046872">
    <property type="term" value="F:metal ion binding"/>
    <property type="evidence" value="ECO:0007669"/>
    <property type="project" value="InterPro"/>
</dbReference>
<evidence type="ECO:0000256" key="1">
    <source>
        <dbReference type="ARBA" id="ARBA00005260"/>
    </source>
</evidence>
<reference evidence="2 3" key="1">
    <citation type="journal article" date="2013" name="Genome Announc.">
        <title>Complete genome sequence of Simiduia agarivorans SA1(T), a marine bacterium able to degrade a variety of polysaccharides.</title>
        <authorList>
            <person name="Lin S.Y."/>
            <person name="Shieh W.Y."/>
            <person name="Chen J.S."/>
            <person name="Tang S.L."/>
        </authorList>
    </citation>
    <scope>NUCLEOTIDE SEQUENCE [LARGE SCALE GENOMIC DNA]</scope>
    <source>
        <strain evidence="3">DSM 21679 / JCM 13881 / BCRC 17597 / SA1</strain>
    </source>
</reference>
<sequence length="89" mass="10166">MAHLAKNTDKLLARVRRIQGQLKAVERKLEEGADCMATLQQIAAVRGASHGLLMEVLEAHMREHLLEGKPQQRAEELDEIIRLLQRYVK</sequence>
<dbReference type="InterPro" id="IPR038390">
    <property type="entry name" value="Metal_Tscrpt_repr_sf"/>
</dbReference>
<dbReference type="GO" id="GO:0003677">
    <property type="term" value="F:DNA binding"/>
    <property type="evidence" value="ECO:0007669"/>
    <property type="project" value="InterPro"/>
</dbReference>
<proteinExistence type="inferred from homology"/>
<dbReference type="PANTHER" id="PTHR33677">
    <property type="entry name" value="TRANSCRIPTIONAL REPRESSOR FRMR-RELATED"/>
    <property type="match status" value="1"/>
</dbReference>
<dbReference type="HOGENOM" id="CLU_130332_3_0_6"/>
<protein>
    <recommendedName>
        <fullName evidence="4">Metal/formaldehyde-sensitive transcriptional repressor</fullName>
    </recommendedName>
</protein>
<accession>K4L3S2</accession>
<dbReference type="AlphaFoldDB" id="K4L3S2"/>
<comment type="similarity">
    <text evidence="1">Belongs to the FrmR/RcnR family.</text>
</comment>
<keyword evidence="3" id="KW-1185">Reference proteome</keyword>
<dbReference type="CDD" id="cd10153">
    <property type="entry name" value="RcnR-FrmR-like_DUF156"/>
    <property type="match status" value="1"/>
</dbReference>
<gene>
    <name evidence="2" type="ordered locus">M5M_18645</name>
</gene>
<dbReference type="eggNOG" id="COG1937">
    <property type="taxonomic scope" value="Bacteria"/>
</dbReference>
<dbReference type="OrthoDB" id="9806052at2"/>
<dbReference type="Proteomes" id="UP000000466">
    <property type="component" value="Chromosome"/>
</dbReference>
<dbReference type="KEGG" id="saga:M5M_18645"/>
<evidence type="ECO:0000313" key="2">
    <source>
        <dbReference type="EMBL" id="AFV00858.1"/>
    </source>
</evidence>
<evidence type="ECO:0000313" key="3">
    <source>
        <dbReference type="Proteomes" id="UP000000466"/>
    </source>
</evidence>
<dbReference type="STRING" id="1117647.M5M_18645"/>
<dbReference type="InterPro" id="IPR003735">
    <property type="entry name" value="Metal_Tscrpt_repr"/>
</dbReference>
<dbReference type="PANTHER" id="PTHR33677:SF5">
    <property type="entry name" value="TRANSCRIPTIONAL REPRESSOR FRMR"/>
    <property type="match status" value="1"/>
</dbReference>